<dbReference type="AlphaFoldDB" id="A0A2T3WAM3"/>
<keyword evidence="2" id="KW-1185">Reference proteome</keyword>
<sequence>MAAGRVQAPSACPALTLPPDWTVRGAAWGDVTGDGQPECVLSVWRPWRDWPIGRWAAAPTPIMGNRDARGRSAHIAVLRPLPGGRYRELWVGSALFQPVSGLTVRPDGTLATLEVTYAAPQAPAHALSEWRWTSFGFRLLRRVPVQAREVGRDARGWAAVR</sequence>
<dbReference type="Proteomes" id="UP000240317">
    <property type="component" value="Unassembled WGS sequence"/>
</dbReference>
<name>A0A2T3WAM3_9DEIO</name>
<gene>
    <name evidence="1" type="ORF">C8263_05650</name>
</gene>
<organism evidence="1 2">
    <name type="scientific">Deinococcus arcticus</name>
    <dbReference type="NCBI Taxonomy" id="2136176"/>
    <lineage>
        <taxon>Bacteria</taxon>
        <taxon>Thermotogati</taxon>
        <taxon>Deinococcota</taxon>
        <taxon>Deinococci</taxon>
        <taxon>Deinococcales</taxon>
        <taxon>Deinococcaceae</taxon>
        <taxon>Deinococcus</taxon>
    </lineage>
</organism>
<evidence type="ECO:0000313" key="1">
    <source>
        <dbReference type="EMBL" id="PTA68882.1"/>
    </source>
</evidence>
<reference evidence="1 2" key="1">
    <citation type="submission" date="2018-03" db="EMBL/GenBank/DDBJ databases">
        <title>Draft genome of Deinococcus sp. OD32.</title>
        <authorList>
            <person name="Wang X.-P."/>
            <person name="Du Z.-J."/>
        </authorList>
    </citation>
    <scope>NUCLEOTIDE SEQUENCE [LARGE SCALE GENOMIC DNA]</scope>
    <source>
        <strain evidence="1 2">OD32</strain>
    </source>
</reference>
<comment type="caution">
    <text evidence="1">The sequence shown here is derived from an EMBL/GenBank/DDBJ whole genome shotgun (WGS) entry which is preliminary data.</text>
</comment>
<proteinExistence type="predicted"/>
<evidence type="ECO:0000313" key="2">
    <source>
        <dbReference type="Proteomes" id="UP000240317"/>
    </source>
</evidence>
<accession>A0A2T3WAM3</accession>
<protein>
    <submittedName>
        <fullName evidence="1">Uncharacterized protein</fullName>
    </submittedName>
</protein>
<dbReference type="OrthoDB" id="68337at2"/>
<dbReference type="EMBL" id="PYSV01000004">
    <property type="protein sequence ID" value="PTA68882.1"/>
    <property type="molecule type" value="Genomic_DNA"/>
</dbReference>